<evidence type="ECO:0000256" key="2">
    <source>
        <dbReference type="SAM" id="MobiDB-lite"/>
    </source>
</evidence>
<dbReference type="PANTHER" id="PTHR11220">
    <property type="entry name" value="HEME-BINDING PROTEIN-RELATED"/>
    <property type="match status" value="1"/>
</dbReference>
<dbReference type="SUPFAM" id="SSF55136">
    <property type="entry name" value="Probable bacterial effector-binding domain"/>
    <property type="match status" value="1"/>
</dbReference>
<organism evidence="3 4">
    <name type="scientific">Symbiodinium microadriaticum</name>
    <name type="common">Dinoflagellate</name>
    <name type="synonym">Zooxanthella microadriatica</name>
    <dbReference type="NCBI Taxonomy" id="2951"/>
    <lineage>
        <taxon>Eukaryota</taxon>
        <taxon>Sar</taxon>
        <taxon>Alveolata</taxon>
        <taxon>Dinophyceae</taxon>
        <taxon>Suessiales</taxon>
        <taxon>Symbiodiniaceae</taxon>
        <taxon>Symbiodinium</taxon>
    </lineage>
</organism>
<evidence type="ECO:0000256" key="1">
    <source>
        <dbReference type="ARBA" id="ARBA00009817"/>
    </source>
</evidence>
<protein>
    <submittedName>
        <fullName evidence="3">Heme-binding-like protein, chloroplastic</fullName>
    </submittedName>
</protein>
<comment type="similarity">
    <text evidence="1">Belongs to the HEBP family.</text>
</comment>
<dbReference type="EMBL" id="LSRX01000587">
    <property type="protein sequence ID" value="OLP93311.1"/>
    <property type="molecule type" value="Genomic_DNA"/>
</dbReference>
<reference evidence="3 4" key="1">
    <citation type="submission" date="2016-02" db="EMBL/GenBank/DDBJ databases">
        <title>Genome analysis of coral dinoflagellate symbionts highlights evolutionary adaptations to a symbiotic lifestyle.</title>
        <authorList>
            <person name="Aranda M."/>
            <person name="Li Y."/>
            <person name="Liew Y.J."/>
            <person name="Baumgarten S."/>
            <person name="Simakov O."/>
            <person name="Wilson M."/>
            <person name="Piel J."/>
            <person name="Ashoor H."/>
            <person name="Bougouffa S."/>
            <person name="Bajic V.B."/>
            <person name="Ryu T."/>
            <person name="Ravasi T."/>
            <person name="Bayer T."/>
            <person name="Micklem G."/>
            <person name="Kim H."/>
            <person name="Bhak J."/>
            <person name="Lajeunesse T.C."/>
            <person name="Voolstra C.R."/>
        </authorList>
    </citation>
    <scope>NUCLEOTIDE SEQUENCE [LARGE SCALE GENOMIC DNA]</scope>
    <source>
        <strain evidence="3 4">CCMP2467</strain>
    </source>
</reference>
<dbReference type="AlphaFoldDB" id="A0A1Q9DDQ2"/>
<dbReference type="InterPro" id="IPR006917">
    <property type="entry name" value="SOUL_heme-bd"/>
</dbReference>
<dbReference type="Pfam" id="PF04832">
    <property type="entry name" value="SOUL"/>
    <property type="match status" value="1"/>
</dbReference>
<evidence type="ECO:0000313" key="4">
    <source>
        <dbReference type="Proteomes" id="UP000186817"/>
    </source>
</evidence>
<gene>
    <name evidence="3" type="ORF">AK812_SmicGene24812</name>
</gene>
<dbReference type="PANTHER" id="PTHR11220:SF58">
    <property type="entry name" value="SOUL HEME-BINDING FAMILY PROTEIN"/>
    <property type="match status" value="1"/>
</dbReference>
<dbReference type="Gene3D" id="3.20.80.10">
    <property type="entry name" value="Regulatory factor, effector binding domain"/>
    <property type="match status" value="1"/>
</dbReference>
<sequence>MLRNGISKVPDTWRHPPADHPSRDYWAVGYPPAAKSISALQRDLAQSDFFAAFSGCGGGGGGAGVEAWLLCLVLTIVAGTATSIVVGKREGPDARVSRRAEGATLSEDPPAAAAEWRPSLRRLLLARRSDVRQEALKELSGIFDEVSVEIFDEIERYGRDSKGVPALRLRPFLGYRAACASLYRTVTNHILPQQAGSPVELQKRTRDGEQRLRYVLKNDVLDANGQEDGEEAEAEVSDASKARALFVVLRQLVSNTAWAVERSAIQAAAGEGEWKQRTPDLETPDYEVLYRDALNGYEVREYAPYAVVRTAGQGGEAANNRSFFMLADYIFGKKNERNEKMAMTTPVQMDKSTGTMSFIMPSKYWGESLSEAPSPAEDAGVTLQARPGERVAVSIFGGYAVGSLVARKTEELLDSVAESEEWELAENATRLLQYNDPFTVPWKRRNEVSVPVRQRA</sequence>
<dbReference type="InterPro" id="IPR011256">
    <property type="entry name" value="Reg_factor_effector_dom_sf"/>
</dbReference>
<keyword evidence="4" id="KW-1185">Reference proteome</keyword>
<proteinExistence type="inferred from homology"/>
<dbReference type="Proteomes" id="UP000186817">
    <property type="component" value="Unassembled WGS sequence"/>
</dbReference>
<dbReference type="OrthoDB" id="6424451at2759"/>
<evidence type="ECO:0000313" key="3">
    <source>
        <dbReference type="EMBL" id="OLP93311.1"/>
    </source>
</evidence>
<feature type="compositionally biased region" description="Basic and acidic residues" evidence="2">
    <location>
        <begin position="11"/>
        <end position="20"/>
    </location>
</feature>
<name>A0A1Q9DDQ2_SYMMI</name>
<dbReference type="OMA" id="IMPSKYW"/>
<feature type="region of interest" description="Disordered" evidence="2">
    <location>
        <begin position="1"/>
        <end position="20"/>
    </location>
</feature>
<comment type="caution">
    <text evidence="3">The sequence shown here is derived from an EMBL/GenBank/DDBJ whole genome shotgun (WGS) entry which is preliminary data.</text>
</comment>
<accession>A0A1Q9DDQ2</accession>